<evidence type="ECO:0000256" key="9">
    <source>
        <dbReference type="ARBA" id="ARBA00022842"/>
    </source>
</evidence>
<dbReference type="GO" id="GO:0005737">
    <property type="term" value="C:cytoplasm"/>
    <property type="evidence" value="ECO:0007669"/>
    <property type="project" value="TreeGrafter"/>
</dbReference>
<evidence type="ECO:0000313" key="14">
    <source>
        <dbReference type="EMBL" id="GBG31089.1"/>
    </source>
</evidence>
<dbReference type="InterPro" id="IPR033391">
    <property type="entry name" value="FBPase_N"/>
</dbReference>
<evidence type="ECO:0000256" key="4">
    <source>
        <dbReference type="ARBA" id="ARBA00010941"/>
    </source>
</evidence>
<name>A0A2R5GLA7_9STRA</name>
<dbReference type="InterPro" id="IPR044015">
    <property type="entry name" value="FBPase_C_dom"/>
</dbReference>
<dbReference type="GO" id="GO:0006094">
    <property type="term" value="P:gluconeogenesis"/>
    <property type="evidence" value="ECO:0007669"/>
    <property type="project" value="TreeGrafter"/>
</dbReference>
<dbReference type="HAMAP" id="MF_01855">
    <property type="entry name" value="FBPase_class1"/>
    <property type="match status" value="1"/>
</dbReference>
<evidence type="ECO:0000256" key="3">
    <source>
        <dbReference type="ARBA" id="ARBA00005215"/>
    </source>
</evidence>
<keyword evidence="10 11" id="KW-0119">Carbohydrate metabolism</keyword>
<keyword evidence="15" id="KW-1185">Reference proteome</keyword>
<comment type="cofactor">
    <cofactor evidence="2">
        <name>Mg(2+)</name>
        <dbReference type="ChEBI" id="CHEBI:18420"/>
    </cofactor>
</comment>
<proteinExistence type="inferred from homology"/>
<dbReference type="PANTHER" id="PTHR11556:SF35">
    <property type="entry name" value="SEDOHEPTULOSE-1,7-BISPHOSPHATASE, CHLOROPLASTIC"/>
    <property type="match status" value="1"/>
</dbReference>
<dbReference type="GO" id="GO:0042132">
    <property type="term" value="F:fructose 1,6-bisphosphate 1-phosphatase activity"/>
    <property type="evidence" value="ECO:0007669"/>
    <property type="project" value="UniProtKB-EC"/>
</dbReference>
<keyword evidence="9" id="KW-0460">Magnesium</keyword>
<evidence type="ECO:0000256" key="7">
    <source>
        <dbReference type="ARBA" id="ARBA00022723"/>
    </source>
</evidence>
<comment type="pathway">
    <text evidence="3">Carbohydrate biosynthesis; Calvin cycle.</text>
</comment>
<dbReference type="GO" id="GO:0046872">
    <property type="term" value="F:metal ion binding"/>
    <property type="evidence" value="ECO:0007669"/>
    <property type="project" value="UniProtKB-KW"/>
</dbReference>
<dbReference type="SUPFAM" id="SSF56655">
    <property type="entry name" value="Carbohydrate phosphatase"/>
    <property type="match status" value="1"/>
</dbReference>
<dbReference type="OrthoDB" id="10256725at2759"/>
<comment type="caution">
    <text evidence="14">The sequence shown here is derived from an EMBL/GenBank/DDBJ whole genome shotgun (WGS) entry which is preliminary data.</text>
</comment>
<evidence type="ECO:0000256" key="6">
    <source>
        <dbReference type="ARBA" id="ARBA00022490"/>
    </source>
</evidence>
<dbReference type="GO" id="GO:0006002">
    <property type="term" value="P:fructose 6-phosphate metabolic process"/>
    <property type="evidence" value="ECO:0007669"/>
    <property type="project" value="TreeGrafter"/>
</dbReference>
<accession>A0A2R5GLA7</accession>
<sequence length="365" mass="40732">MAETKKELEAIEDALKRASVKIYEEIQRHIGWTGDEISSFVQEGATQKTTKVNTSGDKVLQLDMLADKHVEDALRDCPYVAGFASEEREDFVQLHPDGKYTVVFDPLDGSQNVPVNITVGAIFGVFKSPNLEVVEKGEEIVAAGYALFSTALQFAYCTRDLPVHMSQYNFVDNDWVKYLDNFSQPKKGKTYAINEGSCANWDEITATFVAQHLRGRSVRWMCCMVSDVARQMLQGGCFLYPADKKYPKGRLRLVYEAVPLAFMWERAGNGKAYATVEGERILDRRIPHEDIHARCGVIFLGEDEASKFDRLRESAPSWLGGQPEAKAKLARSKSETAAISEASTLRIALVIGAALNIALLYRATR</sequence>
<dbReference type="InParanoid" id="A0A2R5GLA7"/>
<evidence type="ECO:0000256" key="11">
    <source>
        <dbReference type="RuleBase" id="RU000508"/>
    </source>
</evidence>
<evidence type="ECO:0000256" key="5">
    <source>
        <dbReference type="ARBA" id="ARBA00013093"/>
    </source>
</evidence>
<organism evidence="14 15">
    <name type="scientific">Hondaea fermentalgiana</name>
    <dbReference type="NCBI Taxonomy" id="2315210"/>
    <lineage>
        <taxon>Eukaryota</taxon>
        <taxon>Sar</taxon>
        <taxon>Stramenopiles</taxon>
        <taxon>Bigyra</taxon>
        <taxon>Labyrinthulomycetes</taxon>
        <taxon>Thraustochytrida</taxon>
        <taxon>Thraustochytriidae</taxon>
        <taxon>Hondaea</taxon>
    </lineage>
</organism>
<dbReference type="GO" id="GO:0030388">
    <property type="term" value="P:fructose 1,6-bisphosphate metabolic process"/>
    <property type="evidence" value="ECO:0007669"/>
    <property type="project" value="TreeGrafter"/>
</dbReference>
<comment type="catalytic activity">
    <reaction evidence="1">
        <text>beta-D-fructose 1,6-bisphosphate + H2O = beta-D-fructose 6-phosphate + phosphate</text>
        <dbReference type="Rhea" id="RHEA:11064"/>
        <dbReference type="ChEBI" id="CHEBI:15377"/>
        <dbReference type="ChEBI" id="CHEBI:32966"/>
        <dbReference type="ChEBI" id="CHEBI:43474"/>
        <dbReference type="ChEBI" id="CHEBI:57634"/>
        <dbReference type="EC" id="3.1.3.11"/>
    </reaction>
</comment>
<comment type="similarity">
    <text evidence="4 11">Belongs to the FBPase class 1 family.</text>
</comment>
<dbReference type="AlphaFoldDB" id="A0A2R5GLA7"/>
<dbReference type="InterPro" id="IPR000146">
    <property type="entry name" value="FBPase_class-1"/>
</dbReference>
<dbReference type="Pfam" id="PF00316">
    <property type="entry name" value="FBPase"/>
    <property type="match status" value="1"/>
</dbReference>
<protein>
    <recommendedName>
        <fullName evidence="5">fructose-bisphosphatase</fullName>
        <ecNumber evidence="5">3.1.3.11</ecNumber>
    </recommendedName>
</protein>
<evidence type="ECO:0000256" key="10">
    <source>
        <dbReference type="ARBA" id="ARBA00023277"/>
    </source>
</evidence>
<feature type="domain" description="Fructose-1-6-bisphosphatase class 1 C-terminal" evidence="13">
    <location>
        <begin position="185"/>
        <end position="301"/>
    </location>
</feature>
<keyword evidence="8 11" id="KW-0378">Hydrolase</keyword>
<dbReference type="Gene3D" id="3.30.540.10">
    <property type="entry name" value="Fructose-1,6-Bisphosphatase, subunit A, domain 1"/>
    <property type="match status" value="1"/>
</dbReference>
<evidence type="ECO:0000259" key="12">
    <source>
        <dbReference type="Pfam" id="PF00316"/>
    </source>
</evidence>
<dbReference type="PROSITE" id="PS00124">
    <property type="entry name" value="FBPASE"/>
    <property type="match status" value="1"/>
</dbReference>
<dbReference type="Pfam" id="PF18913">
    <property type="entry name" value="FBPase_C"/>
    <property type="match status" value="1"/>
</dbReference>
<keyword evidence="6" id="KW-0963">Cytoplasm</keyword>
<feature type="domain" description="Fructose-1-6-bisphosphatase class I N-terminal" evidence="12">
    <location>
        <begin position="48"/>
        <end position="160"/>
    </location>
</feature>
<dbReference type="InterPro" id="IPR020548">
    <property type="entry name" value="Fructose_bisphosphatase_AS"/>
</dbReference>
<dbReference type="PRINTS" id="PR00115">
    <property type="entry name" value="F16BPHPHTASE"/>
</dbReference>
<dbReference type="InterPro" id="IPR028343">
    <property type="entry name" value="FBPtase"/>
</dbReference>
<dbReference type="GO" id="GO:0006000">
    <property type="term" value="P:fructose metabolic process"/>
    <property type="evidence" value="ECO:0007669"/>
    <property type="project" value="TreeGrafter"/>
</dbReference>
<gene>
    <name evidence="14" type="ORF">FCC1311_073102</name>
</gene>
<evidence type="ECO:0000256" key="8">
    <source>
        <dbReference type="ARBA" id="ARBA00022801"/>
    </source>
</evidence>
<keyword evidence="7" id="KW-0479">Metal-binding</keyword>
<evidence type="ECO:0000259" key="13">
    <source>
        <dbReference type="Pfam" id="PF18913"/>
    </source>
</evidence>
<evidence type="ECO:0000313" key="15">
    <source>
        <dbReference type="Proteomes" id="UP000241890"/>
    </source>
</evidence>
<dbReference type="GO" id="GO:0005986">
    <property type="term" value="P:sucrose biosynthetic process"/>
    <property type="evidence" value="ECO:0007669"/>
    <property type="project" value="TreeGrafter"/>
</dbReference>
<dbReference type="PANTHER" id="PTHR11556">
    <property type="entry name" value="FRUCTOSE-1,6-BISPHOSPHATASE-RELATED"/>
    <property type="match status" value="1"/>
</dbReference>
<dbReference type="EMBL" id="BEYU01000090">
    <property type="protein sequence ID" value="GBG31089.1"/>
    <property type="molecule type" value="Genomic_DNA"/>
</dbReference>
<evidence type="ECO:0000256" key="2">
    <source>
        <dbReference type="ARBA" id="ARBA00001946"/>
    </source>
</evidence>
<dbReference type="EC" id="3.1.3.11" evidence="5"/>
<dbReference type="Gene3D" id="3.40.190.80">
    <property type="match status" value="1"/>
</dbReference>
<dbReference type="Proteomes" id="UP000241890">
    <property type="component" value="Unassembled WGS sequence"/>
</dbReference>
<reference evidence="14 15" key="1">
    <citation type="submission" date="2017-12" db="EMBL/GenBank/DDBJ databases">
        <title>Sequencing, de novo assembly and annotation of complete genome of a new Thraustochytrid species, strain FCC1311.</title>
        <authorList>
            <person name="Sedici K."/>
            <person name="Godart F."/>
            <person name="Aiese Cigliano R."/>
            <person name="Sanseverino W."/>
            <person name="Barakat M."/>
            <person name="Ortet P."/>
            <person name="Marechal E."/>
            <person name="Cagnac O."/>
            <person name="Amato A."/>
        </authorList>
    </citation>
    <scope>NUCLEOTIDE SEQUENCE [LARGE SCALE GENOMIC DNA]</scope>
</reference>
<evidence type="ECO:0000256" key="1">
    <source>
        <dbReference type="ARBA" id="ARBA00001273"/>
    </source>
</evidence>